<comment type="caution">
    <text evidence="7">The sequence shown here is derived from an EMBL/GenBank/DDBJ whole genome shotgun (WGS) entry which is preliminary data.</text>
</comment>
<keyword evidence="8" id="KW-1185">Reference proteome</keyword>
<evidence type="ECO:0000256" key="2">
    <source>
        <dbReference type="ARBA" id="ARBA00022679"/>
    </source>
</evidence>
<sequence>MTFYSPWPVGSPYYYSPEHVDYALKLTTGSIYIHTAGWREYNDFGPGTQDPHTLPDGTQSTVSYGCINTRISDGQWYYSRAPVGMTVVMSY</sequence>
<keyword evidence="3" id="KW-0133">Cell shape</keyword>
<evidence type="ECO:0000256" key="1">
    <source>
        <dbReference type="ARBA" id="ARBA00004752"/>
    </source>
</evidence>
<proteinExistence type="predicted"/>
<organism evidence="7 8">
    <name type="scientific">Ktedonobacter robiniae</name>
    <dbReference type="NCBI Taxonomy" id="2778365"/>
    <lineage>
        <taxon>Bacteria</taxon>
        <taxon>Bacillati</taxon>
        <taxon>Chloroflexota</taxon>
        <taxon>Ktedonobacteria</taxon>
        <taxon>Ktedonobacterales</taxon>
        <taxon>Ktedonobacteraceae</taxon>
        <taxon>Ktedonobacter</taxon>
    </lineage>
</organism>
<keyword evidence="5" id="KW-0961">Cell wall biogenesis/degradation</keyword>
<dbReference type="InterPro" id="IPR005490">
    <property type="entry name" value="LD_TPept_cat_dom"/>
</dbReference>
<protein>
    <recommendedName>
        <fullName evidence="6">L,D-TPase catalytic domain-containing protein</fullName>
    </recommendedName>
</protein>
<dbReference type="EMBL" id="BNJG01000001">
    <property type="protein sequence ID" value="GHO54015.1"/>
    <property type="molecule type" value="Genomic_DNA"/>
</dbReference>
<dbReference type="SUPFAM" id="SSF141523">
    <property type="entry name" value="L,D-transpeptidase catalytic domain-like"/>
    <property type="match status" value="1"/>
</dbReference>
<evidence type="ECO:0000256" key="3">
    <source>
        <dbReference type="ARBA" id="ARBA00022960"/>
    </source>
</evidence>
<dbReference type="Pfam" id="PF03734">
    <property type="entry name" value="YkuD"/>
    <property type="match status" value="1"/>
</dbReference>
<evidence type="ECO:0000313" key="7">
    <source>
        <dbReference type="EMBL" id="GHO54015.1"/>
    </source>
</evidence>
<name>A0ABQ3UMV7_9CHLR</name>
<dbReference type="InterPro" id="IPR038063">
    <property type="entry name" value="Transpep_catalytic_dom"/>
</dbReference>
<evidence type="ECO:0000256" key="4">
    <source>
        <dbReference type="ARBA" id="ARBA00022984"/>
    </source>
</evidence>
<dbReference type="Gene3D" id="2.40.440.10">
    <property type="entry name" value="L,D-transpeptidase catalytic domain-like"/>
    <property type="match status" value="1"/>
</dbReference>
<reference evidence="7 8" key="1">
    <citation type="journal article" date="2021" name="Int. J. Syst. Evol. Microbiol.">
        <title>Reticulibacter mediterranei gen. nov., sp. nov., within the new family Reticulibacteraceae fam. nov., and Ktedonospora formicarum gen. nov., sp. nov., Ktedonobacter robiniae sp. nov., Dictyobacter formicarum sp. nov. and Dictyobacter arantiisoli sp. nov., belonging to the class Ktedonobacteria.</title>
        <authorList>
            <person name="Yabe S."/>
            <person name="Zheng Y."/>
            <person name="Wang C.M."/>
            <person name="Sakai Y."/>
            <person name="Abe K."/>
            <person name="Yokota A."/>
            <person name="Donadio S."/>
            <person name="Cavaletti L."/>
            <person name="Monciardini P."/>
        </authorList>
    </citation>
    <scope>NUCLEOTIDE SEQUENCE [LARGE SCALE GENOMIC DNA]</scope>
    <source>
        <strain evidence="7 8">SOSP1-30</strain>
    </source>
</reference>
<dbReference type="Proteomes" id="UP000654345">
    <property type="component" value="Unassembled WGS sequence"/>
</dbReference>
<dbReference type="CDD" id="cd16913">
    <property type="entry name" value="YkuD_like"/>
    <property type="match status" value="1"/>
</dbReference>
<comment type="pathway">
    <text evidence="1">Cell wall biogenesis; peptidoglycan biosynthesis.</text>
</comment>
<evidence type="ECO:0000256" key="5">
    <source>
        <dbReference type="ARBA" id="ARBA00023316"/>
    </source>
</evidence>
<evidence type="ECO:0000259" key="6">
    <source>
        <dbReference type="Pfam" id="PF03734"/>
    </source>
</evidence>
<feature type="domain" description="L,D-TPase catalytic" evidence="6">
    <location>
        <begin position="17"/>
        <end position="88"/>
    </location>
</feature>
<keyword evidence="2" id="KW-0808">Transferase</keyword>
<accession>A0ABQ3UMV7</accession>
<evidence type="ECO:0000313" key="8">
    <source>
        <dbReference type="Proteomes" id="UP000654345"/>
    </source>
</evidence>
<gene>
    <name evidence="7" type="ORF">KSB_24900</name>
</gene>
<keyword evidence="4" id="KW-0573">Peptidoglycan synthesis</keyword>